<comment type="similarity">
    <text evidence="10">Belongs to the TRAFAC class YlqF/YawG GTPase family. RsgA subfamily.</text>
</comment>
<reference evidence="13 14" key="1">
    <citation type="submission" date="2018-07" db="EMBL/GenBank/DDBJ databases">
        <title>High-quality-draft genome sequence of Gaiella occulta.</title>
        <authorList>
            <person name="Severino R."/>
            <person name="Froufe H.J.C."/>
            <person name="Rainey F.A."/>
            <person name="Barroso C."/>
            <person name="Albuquerque L."/>
            <person name="Lobo-Da-Cunha A."/>
            <person name="Da Costa M.S."/>
            <person name="Egas C."/>
        </authorList>
    </citation>
    <scope>NUCLEOTIDE SEQUENCE [LARGE SCALE GENOMIC DNA]</scope>
    <source>
        <strain evidence="13 14">F2-233</strain>
    </source>
</reference>
<dbReference type="GO" id="GO:0003924">
    <property type="term" value="F:GTPase activity"/>
    <property type="evidence" value="ECO:0007669"/>
    <property type="project" value="UniProtKB-UniRule"/>
</dbReference>
<keyword evidence="3 10" id="KW-0479">Metal-binding</keyword>
<dbReference type="PANTHER" id="PTHR32120">
    <property type="entry name" value="SMALL RIBOSOMAL SUBUNIT BIOGENESIS GTPASE RSGA"/>
    <property type="match status" value="1"/>
</dbReference>
<keyword evidence="6 10" id="KW-0378">Hydrolase</keyword>
<evidence type="ECO:0000256" key="2">
    <source>
        <dbReference type="ARBA" id="ARBA00022517"/>
    </source>
</evidence>
<evidence type="ECO:0000256" key="8">
    <source>
        <dbReference type="ARBA" id="ARBA00022884"/>
    </source>
</evidence>
<evidence type="ECO:0000256" key="1">
    <source>
        <dbReference type="ARBA" id="ARBA00022490"/>
    </source>
</evidence>
<dbReference type="CDD" id="cd01854">
    <property type="entry name" value="YjeQ_EngC"/>
    <property type="match status" value="1"/>
</dbReference>
<dbReference type="SUPFAM" id="SSF52540">
    <property type="entry name" value="P-loop containing nucleoside triphosphate hydrolases"/>
    <property type="match status" value="1"/>
</dbReference>
<evidence type="ECO:0000313" key="13">
    <source>
        <dbReference type="EMBL" id="RDI73680.1"/>
    </source>
</evidence>
<dbReference type="InterPro" id="IPR030378">
    <property type="entry name" value="G_CP_dom"/>
</dbReference>
<dbReference type="Gene3D" id="3.40.50.300">
    <property type="entry name" value="P-loop containing nucleotide triphosphate hydrolases"/>
    <property type="match status" value="1"/>
</dbReference>
<comment type="subcellular location">
    <subcellularLocation>
        <location evidence="10">Cytoplasm</location>
    </subcellularLocation>
</comment>
<keyword evidence="2 10" id="KW-0690">Ribosome biogenesis</keyword>
<dbReference type="PROSITE" id="PS51721">
    <property type="entry name" value="G_CP"/>
    <property type="match status" value="1"/>
</dbReference>
<organism evidence="13 14">
    <name type="scientific">Gaiella occulta</name>
    <dbReference type="NCBI Taxonomy" id="1002870"/>
    <lineage>
        <taxon>Bacteria</taxon>
        <taxon>Bacillati</taxon>
        <taxon>Actinomycetota</taxon>
        <taxon>Thermoleophilia</taxon>
        <taxon>Gaiellales</taxon>
        <taxon>Gaiellaceae</taxon>
        <taxon>Gaiella</taxon>
    </lineage>
</organism>
<reference evidence="14" key="2">
    <citation type="journal article" date="2019" name="MicrobiologyOpen">
        <title>High-quality draft genome sequence of Gaiella occulta isolated from a 150 meter deep mineral water borehole and comparison with the genome sequences of other deep-branching lineages of the phylum Actinobacteria.</title>
        <authorList>
            <person name="Severino R."/>
            <person name="Froufe H.J.C."/>
            <person name="Barroso C."/>
            <person name="Albuquerque L."/>
            <person name="Lobo-da-Cunha A."/>
            <person name="da Costa M.S."/>
            <person name="Egas C."/>
        </authorList>
    </citation>
    <scope>NUCLEOTIDE SEQUENCE [LARGE SCALE GENOMIC DNA]</scope>
    <source>
        <strain evidence="14">F2-233</strain>
    </source>
</reference>
<dbReference type="Gene3D" id="1.10.40.50">
    <property type="entry name" value="Probable gtpase engc, domain 3"/>
    <property type="match status" value="1"/>
</dbReference>
<keyword evidence="8 10" id="KW-0694">RNA-binding</keyword>
<keyword evidence="14" id="KW-1185">Reference proteome</keyword>
<evidence type="ECO:0000256" key="7">
    <source>
        <dbReference type="ARBA" id="ARBA00022833"/>
    </source>
</evidence>
<evidence type="ECO:0000256" key="4">
    <source>
        <dbReference type="ARBA" id="ARBA00022730"/>
    </source>
</evidence>
<dbReference type="EMBL" id="QQZY01000007">
    <property type="protein sequence ID" value="RDI73680.1"/>
    <property type="molecule type" value="Genomic_DNA"/>
</dbReference>
<dbReference type="GO" id="GO:0042274">
    <property type="term" value="P:ribosomal small subunit biogenesis"/>
    <property type="evidence" value="ECO:0007669"/>
    <property type="project" value="UniProtKB-UniRule"/>
</dbReference>
<evidence type="ECO:0000256" key="10">
    <source>
        <dbReference type="HAMAP-Rule" id="MF_01820"/>
    </source>
</evidence>
<protein>
    <recommendedName>
        <fullName evidence="10">Small ribosomal subunit biogenesis GTPase RsgA</fullName>
        <ecNumber evidence="10">3.6.1.-</ecNumber>
    </recommendedName>
</protein>
<evidence type="ECO:0000256" key="9">
    <source>
        <dbReference type="ARBA" id="ARBA00023134"/>
    </source>
</evidence>
<dbReference type="NCBIfam" id="TIGR00157">
    <property type="entry name" value="ribosome small subunit-dependent GTPase A"/>
    <property type="match status" value="1"/>
</dbReference>
<sequence length="358" mass="39038">MPELATLGWDDRLSSLYEPYAGDDVVPGRVSIQHRGAYDVLTELGELRCDVPRRLVHEAEATADLPAVGDWVVVAPRPAEKTGTITRVLPRRTTFSRKTAWQAAEEQVLAANVDVAFLVTSLNEDLNLRRLERYLTLAWESGAQPVIVLTKSDLHPVPEAALAEVGVIAYGVPVHAISSVTGEGLESIRAHLGPGRTAVLLGSSGVGKSTLVNTLAGAELLATQEIRGDGKGRHTTTRRELVELPGGGLVIDTPGIRELQLWIADDGIDEAFEDVTELFSRCRFSDCAHDREPGCAVRAAIADGTLAAERWESYVKLLGEIAHLERKLDRRAAAEARRQWKALGQEARANMRLKGRRE</sequence>
<name>A0A7M2YVD4_9ACTN</name>
<evidence type="ECO:0000256" key="3">
    <source>
        <dbReference type="ARBA" id="ARBA00022723"/>
    </source>
</evidence>
<comment type="cofactor">
    <cofactor evidence="10">
        <name>Zn(2+)</name>
        <dbReference type="ChEBI" id="CHEBI:29105"/>
    </cofactor>
    <text evidence="10">Binds 1 zinc ion per subunit.</text>
</comment>
<dbReference type="InterPro" id="IPR010914">
    <property type="entry name" value="RsgA_GTPase_dom"/>
</dbReference>
<accession>A0A7M2YVD4</accession>
<feature type="binding site" evidence="10">
    <location>
        <position position="282"/>
    </location>
    <ligand>
        <name>Zn(2+)</name>
        <dbReference type="ChEBI" id="CHEBI:29105"/>
    </ligand>
</feature>
<dbReference type="InterPro" id="IPR027417">
    <property type="entry name" value="P-loop_NTPase"/>
</dbReference>
<feature type="binding site" evidence="10">
    <location>
        <position position="289"/>
    </location>
    <ligand>
        <name>Zn(2+)</name>
        <dbReference type="ChEBI" id="CHEBI:29105"/>
    </ligand>
</feature>
<feature type="domain" description="EngC GTPase" evidence="11">
    <location>
        <begin position="111"/>
        <end position="257"/>
    </location>
</feature>
<dbReference type="EC" id="3.6.1.-" evidence="10"/>
<dbReference type="PROSITE" id="PS50936">
    <property type="entry name" value="ENGC_GTPASE"/>
    <property type="match status" value="1"/>
</dbReference>
<evidence type="ECO:0000313" key="14">
    <source>
        <dbReference type="Proteomes" id="UP000254134"/>
    </source>
</evidence>
<evidence type="ECO:0000259" key="12">
    <source>
        <dbReference type="PROSITE" id="PS51721"/>
    </source>
</evidence>
<evidence type="ECO:0000259" key="11">
    <source>
        <dbReference type="PROSITE" id="PS50936"/>
    </source>
</evidence>
<comment type="subunit">
    <text evidence="10">Monomer. Associates with 30S ribosomal subunit, binds 16S rRNA.</text>
</comment>
<dbReference type="GO" id="GO:0005737">
    <property type="term" value="C:cytoplasm"/>
    <property type="evidence" value="ECO:0007669"/>
    <property type="project" value="UniProtKB-SubCell"/>
</dbReference>
<dbReference type="PANTHER" id="PTHR32120:SF10">
    <property type="entry name" value="SMALL RIBOSOMAL SUBUNIT BIOGENESIS GTPASE RSGA"/>
    <property type="match status" value="1"/>
</dbReference>
<keyword evidence="5 10" id="KW-0547">Nucleotide-binding</keyword>
<proteinExistence type="inferred from homology"/>
<dbReference type="GO" id="GO:0046872">
    <property type="term" value="F:metal ion binding"/>
    <property type="evidence" value="ECO:0007669"/>
    <property type="project" value="UniProtKB-KW"/>
</dbReference>
<dbReference type="GO" id="GO:0019843">
    <property type="term" value="F:rRNA binding"/>
    <property type="evidence" value="ECO:0007669"/>
    <property type="project" value="UniProtKB-KW"/>
</dbReference>
<feature type="domain" description="CP-type G" evidence="12">
    <location>
        <begin position="97"/>
        <end position="259"/>
    </location>
</feature>
<dbReference type="GO" id="GO:0005525">
    <property type="term" value="F:GTP binding"/>
    <property type="evidence" value="ECO:0007669"/>
    <property type="project" value="UniProtKB-UniRule"/>
</dbReference>
<dbReference type="InterPro" id="IPR004881">
    <property type="entry name" value="Ribosome_biogen_GTPase_RsgA"/>
</dbReference>
<keyword evidence="1 10" id="KW-0963">Cytoplasm</keyword>
<dbReference type="Proteomes" id="UP000254134">
    <property type="component" value="Unassembled WGS sequence"/>
</dbReference>
<comment type="function">
    <text evidence="10">One of several proteins that assist in the late maturation steps of the functional core of the 30S ribosomal subunit. Helps release RbfA from mature subunits. May play a role in the assembly of ribosomal proteins into the subunit. Circularly permuted GTPase that catalyzes slow GTP hydrolysis, GTPase activity is stimulated by the 30S ribosomal subunit.</text>
</comment>
<dbReference type="HAMAP" id="MF_01820">
    <property type="entry name" value="GTPase_RsgA"/>
    <property type="match status" value="1"/>
</dbReference>
<feature type="binding site" evidence="10">
    <location>
        <position position="287"/>
    </location>
    <ligand>
        <name>Zn(2+)</name>
        <dbReference type="ChEBI" id="CHEBI:29105"/>
    </ligand>
</feature>
<dbReference type="AlphaFoldDB" id="A0A7M2YVD4"/>
<feature type="binding site" evidence="10">
    <location>
        <begin position="150"/>
        <end position="153"/>
    </location>
    <ligand>
        <name>GTP</name>
        <dbReference type="ChEBI" id="CHEBI:37565"/>
    </ligand>
</feature>
<feature type="binding site" evidence="10">
    <location>
        <position position="295"/>
    </location>
    <ligand>
        <name>Zn(2+)</name>
        <dbReference type="ChEBI" id="CHEBI:29105"/>
    </ligand>
</feature>
<keyword evidence="9 10" id="KW-0342">GTP-binding</keyword>
<evidence type="ECO:0000256" key="5">
    <source>
        <dbReference type="ARBA" id="ARBA00022741"/>
    </source>
</evidence>
<evidence type="ECO:0000256" key="6">
    <source>
        <dbReference type="ARBA" id="ARBA00022801"/>
    </source>
</evidence>
<gene>
    <name evidence="10" type="primary">rsgA</name>
    <name evidence="13" type="ORF">Gocc_2593</name>
</gene>
<keyword evidence="7 10" id="KW-0862">Zinc</keyword>
<feature type="binding site" evidence="10">
    <location>
        <begin position="202"/>
        <end position="210"/>
    </location>
    <ligand>
        <name>GTP</name>
        <dbReference type="ChEBI" id="CHEBI:37565"/>
    </ligand>
</feature>
<keyword evidence="4 10" id="KW-0699">rRNA-binding</keyword>
<comment type="caution">
    <text evidence="13">The sequence shown here is derived from an EMBL/GenBank/DDBJ whole genome shotgun (WGS) entry which is preliminary data.</text>
</comment>
<dbReference type="Pfam" id="PF03193">
    <property type="entry name" value="RsgA_GTPase"/>
    <property type="match status" value="1"/>
</dbReference>